<feature type="compositionally biased region" description="Basic and acidic residues" evidence="3">
    <location>
        <begin position="326"/>
        <end position="336"/>
    </location>
</feature>
<evidence type="ECO:0000313" key="8">
    <source>
        <dbReference type="Proteomes" id="UP001283361"/>
    </source>
</evidence>
<dbReference type="InterPro" id="IPR016187">
    <property type="entry name" value="CTDL_fold"/>
</dbReference>
<dbReference type="SMART" id="SM00034">
    <property type="entry name" value="CLECT"/>
    <property type="match status" value="1"/>
</dbReference>
<dbReference type="PROSITE" id="PS50041">
    <property type="entry name" value="C_TYPE_LECTIN_2"/>
    <property type="match status" value="1"/>
</dbReference>
<dbReference type="EMBL" id="JAWDGP010000637">
    <property type="protein sequence ID" value="KAK3798706.1"/>
    <property type="molecule type" value="Genomic_DNA"/>
</dbReference>
<comment type="caution">
    <text evidence="7">The sequence shown here is derived from an EMBL/GenBank/DDBJ whole genome shotgun (WGS) entry which is preliminary data.</text>
</comment>
<keyword evidence="1" id="KW-0430">Lectin</keyword>
<sequence>MLRSWNFDVLCFLFLNLFAYVTLKDITLCPPGWLTSVTARSCIKFVSEKETWFAASKKCQTLGGDLLNHYDKTIEKMIYGISDKRDQIQRAFWTGLNDLKKEGDFYWLNGTQKITNVPWSNFASGDSEDRDCALVMELFTRQMFIHQRCNLFFKFICEISPACTNNTFGVNCLENCNQNCGGPNNACDRLNGFCIDGCDAGYQGERCEDQCHIPTFGANCSETCSKTCGGPNTTCNNVNGYCIFGCVDGYQGDRCEDPIDELSKRTNQGSGMVKGKQTEDIGETGVWNFPLFYPLKMLAAVSAFILLSCLVLGTVFVLVAGSLDSAEKETGPEHKPNRNKSQIYMDEPGLSEVSNERKTTEEGTTKQTKSVLEVNSEISSTYNSSSAESSSFSSYISSDGKDASS</sequence>
<dbReference type="SUPFAM" id="SSF56436">
    <property type="entry name" value="C-type lectin-like"/>
    <property type="match status" value="1"/>
</dbReference>
<proteinExistence type="predicted"/>
<feature type="region of interest" description="Disordered" evidence="3">
    <location>
        <begin position="326"/>
        <end position="405"/>
    </location>
</feature>
<keyword evidence="4" id="KW-0472">Membrane</keyword>
<dbReference type="Pfam" id="PF00059">
    <property type="entry name" value="Lectin_C"/>
    <property type="match status" value="1"/>
</dbReference>
<evidence type="ECO:0000256" key="5">
    <source>
        <dbReference type="SAM" id="SignalP"/>
    </source>
</evidence>
<feature type="chain" id="PRO_5042201445" description="C-type lectin domain-containing protein" evidence="5">
    <location>
        <begin position="24"/>
        <end position="405"/>
    </location>
</feature>
<evidence type="ECO:0000256" key="2">
    <source>
        <dbReference type="ARBA" id="ARBA00023157"/>
    </source>
</evidence>
<dbReference type="GO" id="GO:0030246">
    <property type="term" value="F:carbohydrate binding"/>
    <property type="evidence" value="ECO:0007669"/>
    <property type="project" value="UniProtKB-KW"/>
</dbReference>
<keyword evidence="4" id="KW-0812">Transmembrane</keyword>
<dbReference type="PANTHER" id="PTHR46746">
    <property type="entry name" value="KILLER CELL LECTIN-LIKE RECEPTOR SUBFAMILY F MEMBER 2"/>
    <property type="match status" value="1"/>
</dbReference>
<organism evidence="7 8">
    <name type="scientific">Elysia crispata</name>
    <name type="common">lettuce slug</name>
    <dbReference type="NCBI Taxonomy" id="231223"/>
    <lineage>
        <taxon>Eukaryota</taxon>
        <taxon>Metazoa</taxon>
        <taxon>Spiralia</taxon>
        <taxon>Lophotrochozoa</taxon>
        <taxon>Mollusca</taxon>
        <taxon>Gastropoda</taxon>
        <taxon>Heterobranchia</taxon>
        <taxon>Euthyneura</taxon>
        <taxon>Panpulmonata</taxon>
        <taxon>Sacoglossa</taxon>
        <taxon>Placobranchoidea</taxon>
        <taxon>Plakobranchidae</taxon>
        <taxon>Elysia</taxon>
    </lineage>
</organism>
<dbReference type="AlphaFoldDB" id="A0AAE1E8Z9"/>
<name>A0AAE1E8Z9_9GAST</name>
<gene>
    <name evidence="7" type="ORF">RRG08_002026</name>
</gene>
<keyword evidence="2" id="KW-1015">Disulfide bond</keyword>
<feature type="transmembrane region" description="Helical" evidence="4">
    <location>
        <begin position="297"/>
        <end position="319"/>
    </location>
</feature>
<feature type="compositionally biased region" description="Basic and acidic residues" evidence="3">
    <location>
        <begin position="354"/>
        <end position="364"/>
    </location>
</feature>
<feature type="domain" description="C-type lectin" evidence="6">
    <location>
        <begin position="38"/>
        <end position="158"/>
    </location>
</feature>
<evidence type="ECO:0000259" key="6">
    <source>
        <dbReference type="PROSITE" id="PS50041"/>
    </source>
</evidence>
<dbReference type="Proteomes" id="UP001283361">
    <property type="component" value="Unassembled WGS sequence"/>
</dbReference>
<dbReference type="InterPro" id="IPR001304">
    <property type="entry name" value="C-type_lectin-like"/>
</dbReference>
<evidence type="ECO:0000256" key="1">
    <source>
        <dbReference type="ARBA" id="ARBA00022734"/>
    </source>
</evidence>
<accession>A0AAE1E8Z9</accession>
<feature type="signal peptide" evidence="5">
    <location>
        <begin position="1"/>
        <end position="23"/>
    </location>
</feature>
<evidence type="ECO:0000256" key="3">
    <source>
        <dbReference type="SAM" id="MobiDB-lite"/>
    </source>
</evidence>
<dbReference type="CDD" id="cd00037">
    <property type="entry name" value="CLECT"/>
    <property type="match status" value="1"/>
</dbReference>
<reference evidence="7" key="1">
    <citation type="journal article" date="2023" name="G3 (Bethesda)">
        <title>A reference genome for the long-term kleptoplast-retaining sea slug Elysia crispata morphotype clarki.</title>
        <authorList>
            <person name="Eastman K.E."/>
            <person name="Pendleton A.L."/>
            <person name="Shaikh M.A."/>
            <person name="Suttiyut T."/>
            <person name="Ogas R."/>
            <person name="Tomko P."/>
            <person name="Gavelis G."/>
            <person name="Widhalm J.R."/>
            <person name="Wisecaver J.H."/>
        </authorList>
    </citation>
    <scope>NUCLEOTIDE SEQUENCE</scope>
    <source>
        <strain evidence="7">ECLA1</strain>
    </source>
</reference>
<dbReference type="PANTHER" id="PTHR46746:SF9">
    <property type="entry name" value="CD209 ANTIGEN-LIKE PROTEIN C-LIKE"/>
    <property type="match status" value="1"/>
</dbReference>
<keyword evidence="8" id="KW-1185">Reference proteome</keyword>
<evidence type="ECO:0000313" key="7">
    <source>
        <dbReference type="EMBL" id="KAK3798706.1"/>
    </source>
</evidence>
<keyword evidence="5" id="KW-0732">Signal</keyword>
<dbReference type="InterPro" id="IPR016186">
    <property type="entry name" value="C-type_lectin-like/link_sf"/>
</dbReference>
<protein>
    <recommendedName>
        <fullName evidence="6">C-type lectin domain-containing protein</fullName>
    </recommendedName>
</protein>
<feature type="compositionally biased region" description="Low complexity" evidence="3">
    <location>
        <begin position="365"/>
        <end position="398"/>
    </location>
</feature>
<keyword evidence="4" id="KW-1133">Transmembrane helix</keyword>
<evidence type="ECO:0000256" key="4">
    <source>
        <dbReference type="SAM" id="Phobius"/>
    </source>
</evidence>
<dbReference type="InterPro" id="IPR051379">
    <property type="entry name" value="C-type_Lectin_Receptor_IMM"/>
</dbReference>
<dbReference type="Gene3D" id="3.10.100.10">
    <property type="entry name" value="Mannose-Binding Protein A, subunit A"/>
    <property type="match status" value="1"/>
</dbReference>